<dbReference type="PANTHER" id="PTHR39184:SF1">
    <property type="entry name" value="PBSX PHAGE TERMINASE LARGE SUBUNIT"/>
    <property type="match status" value="1"/>
</dbReference>
<gene>
    <name evidence="1" type="ORF">LL14B4_12695</name>
</gene>
<name>A0A2Z3KMZ1_LACLL</name>
<dbReference type="NCBIfam" id="TIGR01547">
    <property type="entry name" value="phage_term_2"/>
    <property type="match status" value="1"/>
</dbReference>
<dbReference type="InterPro" id="IPR027417">
    <property type="entry name" value="P-loop_NTPase"/>
</dbReference>
<dbReference type="InterPro" id="IPR052380">
    <property type="entry name" value="Viral_DNA_packaging_terminase"/>
</dbReference>
<dbReference type="InterPro" id="IPR006437">
    <property type="entry name" value="Phage_terminase_lsu"/>
</dbReference>
<dbReference type="Proteomes" id="UP000245919">
    <property type="component" value="Chromosome"/>
</dbReference>
<dbReference type="PANTHER" id="PTHR39184">
    <property type="match status" value="1"/>
</dbReference>
<dbReference type="Gene3D" id="3.30.420.280">
    <property type="match status" value="1"/>
</dbReference>
<dbReference type="Gene3D" id="3.40.50.300">
    <property type="entry name" value="P-loop containing nucleotide triphosphate hydrolases"/>
    <property type="match status" value="1"/>
</dbReference>
<proteinExistence type="predicted"/>
<protein>
    <submittedName>
        <fullName evidence="1">PBSX family phage terminase large subunit</fullName>
    </submittedName>
</protein>
<dbReference type="AlphaFoldDB" id="A0A2Z3KMZ1"/>
<organism evidence="1 2">
    <name type="scientific">Lactococcus lactis subsp. lactis</name>
    <name type="common">Streptococcus lactis</name>
    <dbReference type="NCBI Taxonomy" id="1360"/>
    <lineage>
        <taxon>Bacteria</taxon>
        <taxon>Bacillati</taxon>
        <taxon>Bacillota</taxon>
        <taxon>Bacilli</taxon>
        <taxon>Lactobacillales</taxon>
        <taxon>Streptococcaceae</taxon>
        <taxon>Lactococcus</taxon>
    </lineage>
</organism>
<evidence type="ECO:0000313" key="2">
    <source>
        <dbReference type="Proteomes" id="UP000245919"/>
    </source>
</evidence>
<evidence type="ECO:0000313" key="1">
    <source>
        <dbReference type="EMBL" id="AWN66964.1"/>
    </source>
</evidence>
<dbReference type="EMBL" id="CP028160">
    <property type="protein sequence ID" value="AWN66964.1"/>
    <property type="molecule type" value="Genomic_DNA"/>
</dbReference>
<dbReference type="Pfam" id="PF03237">
    <property type="entry name" value="Terminase_6N"/>
    <property type="match status" value="1"/>
</dbReference>
<accession>A0A2Z3KMZ1</accession>
<sequence>MMNLLGKPQKPALTYKQALVMNDYFNSDFKTLILDGAVRAGKTIVNNRIFSMELKEVKKRASEYGVKNPIYILGGVSSKTISNNILNPLLNEQPYLDIKWDKNGSFTLFGVKVVLAYTGNIGGVGGIRGSEAWGAYINEASLANEKVFKEITTRLSAPGARLICDTNPDNPSHWLKRDYIDKASDPEKRIKVHSFNIDDNEFLDPEYVATLKAQFTGVFYDRAIRGLWVLSDGAIYSNFDKEKMVVDLPPDTTFQESYVSIDYGTLNATVFKLWRLYKRKWYCTDEYYYSGREKQKQKTDEEYVSDLEEFYKSNNLKKGQAKVILDPSAASFRTALKKRGFSVKSALNDVINGIRCEMSAMNTGLVYWSSKCVHTFKEFGLYIWDEAAANRGEDKPVKTDDHCMDADRYFIYTILRKLVGG</sequence>
<reference evidence="1 2" key="1">
    <citation type="submission" date="2018-03" db="EMBL/GenBank/DDBJ databases">
        <title>Genome sequence of Lactococcus lactis strain 14B4 from almond drupe.</title>
        <authorList>
            <person name="Tran T.D."/>
            <person name="McGarvey J.A."/>
            <person name="Huynh S."/>
            <person name="Parker C.T."/>
        </authorList>
    </citation>
    <scope>NUCLEOTIDE SEQUENCE [LARGE SCALE GENOMIC DNA]</scope>
    <source>
        <strain evidence="1 2">14B4</strain>
    </source>
</reference>